<dbReference type="Proteomes" id="UP000435649">
    <property type="component" value="Unassembled WGS sequence"/>
</dbReference>
<sequence>MSLLAPDDIRTLTCPFEIQFCGWMTNIYPWMQFKLHTPFWRLFYNMEEGGIIESADGCLRMQKKRFYLIPAYYEFSTHAEKPFKQFFIHFNFIDSAKVTGTQIYEIAEDSIMVEHIKEFIQLYEQHEKRIRCEMIAHTVLGHVLLRCPEEMEIKELPINRRIHAALKYISEHLNEKLDNNMLANHCGLARNAFVRLFSTTMEESPQAFVRRRKIECACYLLHFSNLSIKEIAKELGFADQYCFSKTFAKLQHNSPSRFRKSHMSFKSDYSC</sequence>
<keyword evidence="1" id="KW-0805">Transcription regulation</keyword>
<dbReference type="PANTHER" id="PTHR46796">
    <property type="entry name" value="HTH-TYPE TRANSCRIPTIONAL ACTIVATOR RHAS-RELATED"/>
    <property type="match status" value="1"/>
</dbReference>
<dbReference type="PROSITE" id="PS01124">
    <property type="entry name" value="HTH_ARAC_FAMILY_2"/>
    <property type="match status" value="1"/>
</dbReference>
<gene>
    <name evidence="5" type="ORF">FYJ85_17970</name>
</gene>
<dbReference type="InterPro" id="IPR009057">
    <property type="entry name" value="Homeodomain-like_sf"/>
</dbReference>
<dbReference type="GO" id="GO:0043565">
    <property type="term" value="F:sequence-specific DNA binding"/>
    <property type="evidence" value="ECO:0007669"/>
    <property type="project" value="InterPro"/>
</dbReference>
<dbReference type="EMBL" id="VUNS01000026">
    <property type="protein sequence ID" value="MST98925.1"/>
    <property type="molecule type" value="Genomic_DNA"/>
</dbReference>
<keyword evidence="3" id="KW-0804">Transcription</keyword>
<dbReference type="InterPro" id="IPR018060">
    <property type="entry name" value="HTH_AraC"/>
</dbReference>
<keyword evidence="6" id="KW-1185">Reference proteome</keyword>
<evidence type="ECO:0000259" key="4">
    <source>
        <dbReference type="PROSITE" id="PS01124"/>
    </source>
</evidence>
<evidence type="ECO:0000256" key="1">
    <source>
        <dbReference type="ARBA" id="ARBA00023015"/>
    </source>
</evidence>
<dbReference type="Gene3D" id="1.10.10.60">
    <property type="entry name" value="Homeodomain-like"/>
    <property type="match status" value="2"/>
</dbReference>
<dbReference type="GO" id="GO:0003700">
    <property type="term" value="F:DNA-binding transcription factor activity"/>
    <property type="evidence" value="ECO:0007669"/>
    <property type="project" value="InterPro"/>
</dbReference>
<comment type="caution">
    <text evidence="5">The sequence shown here is derived from an EMBL/GenBank/DDBJ whole genome shotgun (WGS) entry which is preliminary data.</text>
</comment>
<accession>A0A844G7Q9</accession>
<proteinExistence type="predicted"/>
<dbReference type="PANTHER" id="PTHR46796:SF6">
    <property type="entry name" value="ARAC SUBFAMILY"/>
    <property type="match status" value="1"/>
</dbReference>
<reference evidence="5 6" key="1">
    <citation type="submission" date="2019-08" db="EMBL/GenBank/DDBJ databases">
        <title>In-depth cultivation of the pig gut microbiome towards novel bacterial diversity and tailored functional studies.</title>
        <authorList>
            <person name="Wylensek D."/>
            <person name="Hitch T.C.A."/>
            <person name="Clavel T."/>
        </authorList>
    </citation>
    <scope>NUCLEOTIDE SEQUENCE [LARGE SCALE GENOMIC DNA]</scope>
    <source>
        <strain evidence="5 6">BBE-744-WT-12</strain>
    </source>
</reference>
<keyword evidence="2" id="KW-0238">DNA-binding</keyword>
<dbReference type="AlphaFoldDB" id="A0A844G7Q9"/>
<feature type="domain" description="HTH araC/xylS-type" evidence="4">
    <location>
        <begin position="163"/>
        <end position="261"/>
    </location>
</feature>
<evidence type="ECO:0000313" key="5">
    <source>
        <dbReference type="EMBL" id="MST98925.1"/>
    </source>
</evidence>
<protein>
    <submittedName>
        <fullName evidence="5">Helix-turn-helix transcriptional regulator</fullName>
    </submittedName>
</protein>
<evidence type="ECO:0000256" key="2">
    <source>
        <dbReference type="ARBA" id="ARBA00023125"/>
    </source>
</evidence>
<dbReference type="Pfam" id="PF12833">
    <property type="entry name" value="HTH_18"/>
    <property type="match status" value="1"/>
</dbReference>
<dbReference type="SUPFAM" id="SSF46689">
    <property type="entry name" value="Homeodomain-like"/>
    <property type="match status" value="2"/>
</dbReference>
<organism evidence="5 6">
    <name type="scientific">Victivallis lenta</name>
    <dbReference type="NCBI Taxonomy" id="2606640"/>
    <lineage>
        <taxon>Bacteria</taxon>
        <taxon>Pseudomonadati</taxon>
        <taxon>Lentisphaerota</taxon>
        <taxon>Lentisphaeria</taxon>
        <taxon>Victivallales</taxon>
        <taxon>Victivallaceae</taxon>
        <taxon>Victivallis</taxon>
    </lineage>
</organism>
<evidence type="ECO:0000256" key="3">
    <source>
        <dbReference type="ARBA" id="ARBA00023163"/>
    </source>
</evidence>
<evidence type="ECO:0000313" key="6">
    <source>
        <dbReference type="Proteomes" id="UP000435649"/>
    </source>
</evidence>
<dbReference type="SMART" id="SM00342">
    <property type="entry name" value="HTH_ARAC"/>
    <property type="match status" value="1"/>
</dbReference>
<name>A0A844G7Q9_9BACT</name>
<dbReference type="InterPro" id="IPR050204">
    <property type="entry name" value="AraC_XylS_family_regulators"/>
</dbReference>